<feature type="compositionally biased region" description="Basic and acidic residues" evidence="1">
    <location>
        <begin position="159"/>
        <end position="178"/>
    </location>
</feature>
<feature type="compositionally biased region" description="Polar residues" evidence="1">
    <location>
        <begin position="120"/>
        <end position="158"/>
    </location>
</feature>
<evidence type="ECO:0000313" key="2">
    <source>
        <dbReference type="EMBL" id="MBD1224320.1"/>
    </source>
</evidence>
<proteinExistence type="predicted"/>
<comment type="caution">
    <text evidence="2">The sequence shown here is derived from an EMBL/GenBank/DDBJ whole genome shotgun (WGS) entry which is preliminary data.</text>
</comment>
<keyword evidence="3" id="KW-1185">Reference proteome</keyword>
<evidence type="ECO:0000313" key="3">
    <source>
        <dbReference type="Proteomes" id="UP000621631"/>
    </source>
</evidence>
<name>A0ABR7VQY5_VIRHA</name>
<dbReference type="EMBL" id="JACWEZ010000016">
    <property type="protein sequence ID" value="MBD1224320.1"/>
    <property type="molecule type" value="Genomic_DNA"/>
</dbReference>
<sequence>MKSRKLIAINVLFLIVFLVIVVAGVQKSQINKVESAKIEEEDSTLDEIPAPSTTTLTLAEPVIKTLDLHYRAKNGEEWIKKKQFTVDADVEMEEEVEEVVPEEIESVSSETETVETPTSFSNNHYQSERTYQQSSTNSSKENSGNTPKKNAAEENSQIKTDESTSESDKKNESDSKEEANEESQDQAPDKDTGTEDKEETEQPAKPPKEEPENNPEDGKPVDPPKPTEPKENK</sequence>
<feature type="compositionally biased region" description="Low complexity" evidence="1">
    <location>
        <begin position="106"/>
        <end position="119"/>
    </location>
</feature>
<protein>
    <recommendedName>
        <fullName evidence="4">DUF1510 family protein</fullName>
    </recommendedName>
</protein>
<dbReference type="RefSeq" id="WP_189779106.1">
    <property type="nucleotide sequence ID" value="NZ_JACWEZ010000016.1"/>
</dbReference>
<feature type="compositionally biased region" description="Basic and acidic residues" evidence="1">
    <location>
        <begin position="187"/>
        <end position="233"/>
    </location>
</feature>
<dbReference type="Proteomes" id="UP000621631">
    <property type="component" value="Unassembled WGS sequence"/>
</dbReference>
<feature type="compositionally biased region" description="Acidic residues" evidence="1">
    <location>
        <begin position="93"/>
        <end position="105"/>
    </location>
</feature>
<accession>A0ABR7VQY5</accession>
<feature type="region of interest" description="Disordered" evidence="1">
    <location>
        <begin position="93"/>
        <end position="233"/>
    </location>
</feature>
<organism evidence="2 3">
    <name type="scientific">Virgibacillus halodenitrificans</name>
    <name type="common">Bacillus halodenitrificans</name>
    <dbReference type="NCBI Taxonomy" id="1482"/>
    <lineage>
        <taxon>Bacteria</taxon>
        <taxon>Bacillati</taxon>
        <taxon>Bacillota</taxon>
        <taxon>Bacilli</taxon>
        <taxon>Bacillales</taxon>
        <taxon>Bacillaceae</taxon>
        <taxon>Virgibacillus</taxon>
    </lineage>
</organism>
<reference evidence="2 3" key="1">
    <citation type="submission" date="2020-09" db="EMBL/GenBank/DDBJ databases">
        <title>Draft Genome Sequences of Oil-Oxidizing Bacteria Halomonas titanicae, Marinobacter lutaoensis, and Virgibacillus halodenitrificans Isolated from Highly Saline Environments.</title>
        <authorList>
            <person name="Grouzdev D.S."/>
            <person name="Sokolova D.S."/>
            <person name="Semenova E.M."/>
            <person name="Borzenkov I.A."/>
            <person name="Bidzhieva S.K."/>
            <person name="Poltaraus A.B."/>
            <person name="Nazina T.N."/>
        </authorList>
    </citation>
    <scope>NUCLEOTIDE SEQUENCE [LARGE SCALE GENOMIC DNA]</scope>
    <source>
        <strain evidence="2 3">VKM B-3472D</strain>
    </source>
</reference>
<evidence type="ECO:0000256" key="1">
    <source>
        <dbReference type="SAM" id="MobiDB-lite"/>
    </source>
</evidence>
<gene>
    <name evidence="2" type="ORF">IC602_17045</name>
</gene>
<evidence type="ECO:0008006" key="4">
    <source>
        <dbReference type="Google" id="ProtNLM"/>
    </source>
</evidence>